<feature type="region of interest" description="Disordered" evidence="1">
    <location>
        <begin position="774"/>
        <end position="793"/>
    </location>
</feature>
<name>A0A0F4YNP3_RASE3</name>
<dbReference type="InterPro" id="IPR005887">
    <property type="entry name" value="GH92_a_mannosidase_put"/>
</dbReference>
<dbReference type="Gene3D" id="1.20.1610.10">
    <property type="entry name" value="alpha-1,2-mannosidases domains"/>
    <property type="match status" value="1"/>
</dbReference>
<reference evidence="4 5" key="1">
    <citation type="submission" date="2015-04" db="EMBL/GenBank/DDBJ databases">
        <authorList>
            <person name="Heijne W.H."/>
            <person name="Fedorova N.D."/>
            <person name="Nierman W.C."/>
            <person name="Vollebregt A.W."/>
            <person name="Zhao Z."/>
            <person name="Wu L."/>
            <person name="Kumar M."/>
            <person name="Stam H."/>
            <person name="van den Berg M.A."/>
            <person name="Pel H.J."/>
        </authorList>
    </citation>
    <scope>NUCLEOTIDE SEQUENCE [LARGE SCALE GENOMIC DNA]</scope>
    <source>
        <strain evidence="4 5">CBS 393.64</strain>
    </source>
</reference>
<dbReference type="GO" id="GO:0030246">
    <property type="term" value="F:carbohydrate binding"/>
    <property type="evidence" value="ECO:0007669"/>
    <property type="project" value="InterPro"/>
</dbReference>
<dbReference type="FunFam" id="2.70.98.10:FF:000010">
    <property type="entry name" value="Alpha-1,2-mannosidase family protein"/>
    <property type="match status" value="1"/>
</dbReference>
<sequence>MFPLRRRPVSGRSGVEWTLLILAVGTTAGLATAAASFDPLSYVDPLIGSDNGGNVFAGASLPYGMAKAVADVNGQNTGGFATDGSQVTGFSTMHDSGTGGNPSLGTFPLFPQYCPNDVIDNCKFPIGDRAVGYVNSSVVATPGYFALSLESGIHAEMTTTEHAALYRFTFPETTNNGSALHPLVMLDLTDLAQSRQNASIGIDPSTGRIRANGTFLPSFGAGSYRSYVCVDFAGADVYDNGMWVNNRGGTEPKELFVTRGFNNFYLQAGGWVRFGRPSNGVLYARVGVSLISSDKACQNAEKEIPQPTSDFDRIRQAAESAWRKQLSPVSVQPGGASEDLQKMFWSAIYRTMLSPQDYTGENPLWESSEPYYDSFYCIWDSFRVAHPLLTILDPSSQSRMVRSLLDTYKHEGWLPDCRMSLCKGWTQGGSNADVVLADAFVKNLTGIDWELAYEAMVNDAENEPLEWSYQGRGGLMSWKRLNYIPYLDYDYLGFGTNSRSISRTVEYAYNDFCVATVGKGLGKDNYTTYLSRSNNWQNLFKPDQNSTINGTDTGFKGFFQPKYLNGTWGFQDPIACSPLAGFCSLTTNPSETFESSVWEYQFFAPHDMATLIKMLGGPDSFVARLNFFHTSGLADIGNEPVFLTVFQYHYAGRPGLSTARVHSYIPSSFNASRDGLPGNDDSGAMASFTIFSMIGLFPNAGQNVYLITTPFFESVSITHPETNRTATVRVVNFDPTYKNVYIVNATLNGQPYTKNWIGHEFFTQGMTLELTVGPSEEESTWGKAPEDLPPSLSSVLSSSVSTYEQGF</sequence>
<dbReference type="GeneID" id="25318429"/>
<dbReference type="GO" id="GO:0000224">
    <property type="term" value="F:peptide-N4-(N-acetyl-beta-glucosaminyl)asparagine amidase activity"/>
    <property type="evidence" value="ECO:0007669"/>
    <property type="project" value="TreeGrafter"/>
</dbReference>
<dbReference type="STRING" id="1408163.A0A0F4YNP3"/>
<gene>
    <name evidence="4" type="ORF">T310_6117</name>
</gene>
<dbReference type="InterPro" id="IPR012939">
    <property type="entry name" value="Glyco_hydro_92"/>
</dbReference>
<dbReference type="InterPro" id="IPR050883">
    <property type="entry name" value="PNGase"/>
</dbReference>
<organism evidence="4 5">
    <name type="scientific">Rasamsonia emersonii (strain ATCC 16479 / CBS 393.64 / IMI 116815)</name>
    <dbReference type="NCBI Taxonomy" id="1408163"/>
    <lineage>
        <taxon>Eukaryota</taxon>
        <taxon>Fungi</taxon>
        <taxon>Dikarya</taxon>
        <taxon>Ascomycota</taxon>
        <taxon>Pezizomycotina</taxon>
        <taxon>Eurotiomycetes</taxon>
        <taxon>Eurotiomycetidae</taxon>
        <taxon>Eurotiales</taxon>
        <taxon>Trichocomaceae</taxon>
        <taxon>Rasamsonia</taxon>
    </lineage>
</organism>
<dbReference type="PANTHER" id="PTHR12143">
    <property type="entry name" value="PEPTIDE N-GLYCANASE PNGASE -RELATED"/>
    <property type="match status" value="1"/>
</dbReference>
<feature type="domain" description="Glycosyl hydrolase family 92" evidence="2">
    <location>
        <begin position="295"/>
        <end position="773"/>
    </location>
</feature>
<dbReference type="Gene3D" id="1.20.1050.60">
    <property type="entry name" value="alpha-1,2-mannosidase"/>
    <property type="match status" value="1"/>
</dbReference>
<dbReference type="InterPro" id="IPR041371">
    <property type="entry name" value="GH92_N"/>
</dbReference>
<dbReference type="Gene3D" id="3.30.2080.10">
    <property type="entry name" value="GH92 mannosidase domain"/>
    <property type="match status" value="1"/>
</dbReference>
<dbReference type="EMBL" id="LASV01000307">
    <property type="protein sequence ID" value="KKA19887.1"/>
    <property type="molecule type" value="Genomic_DNA"/>
</dbReference>
<dbReference type="OrthoDB" id="449263at2759"/>
<dbReference type="SUPFAM" id="SSF48208">
    <property type="entry name" value="Six-hairpin glycosidases"/>
    <property type="match status" value="1"/>
</dbReference>
<feature type="domain" description="Glycosyl hydrolase family 92 N-terminal" evidence="3">
    <location>
        <begin position="42"/>
        <end position="289"/>
    </location>
</feature>
<protein>
    <submittedName>
        <fullName evidence="4">Alpha-1,2-mannosidase</fullName>
    </submittedName>
</protein>
<evidence type="ECO:0000256" key="1">
    <source>
        <dbReference type="SAM" id="MobiDB-lite"/>
    </source>
</evidence>
<dbReference type="Pfam" id="PF17678">
    <property type="entry name" value="Glyco_hydro_92N"/>
    <property type="match status" value="1"/>
</dbReference>
<dbReference type="RefSeq" id="XP_013326499.1">
    <property type="nucleotide sequence ID" value="XM_013471045.1"/>
</dbReference>
<dbReference type="InterPro" id="IPR014718">
    <property type="entry name" value="GH-type_carb-bd"/>
</dbReference>
<dbReference type="GO" id="GO:0006516">
    <property type="term" value="P:glycoprotein catabolic process"/>
    <property type="evidence" value="ECO:0007669"/>
    <property type="project" value="TreeGrafter"/>
</dbReference>
<dbReference type="NCBIfam" id="TIGR01180">
    <property type="entry name" value="aman2_put"/>
    <property type="match status" value="1"/>
</dbReference>
<evidence type="ECO:0000259" key="3">
    <source>
        <dbReference type="Pfam" id="PF17678"/>
    </source>
</evidence>
<dbReference type="PANTHER" id="PTHR12143:SF23">
    <property type="entry name" value="PUTATIVE-RELATED"/>
    <property type="match status" value="1"/>
</dbReference>
<dbReference type="AlphaFoldDB" id="A0A0F4YNP3"/>
<dbReference type="GO" id="GO:0005975">
    <property type="term" value="P:carbohydrate metabolic process"/>
    <property type="evidence" value="ECO:0007669"/>
    <property type="project" value="InterPro"/>
</dbReference>
<evidence type="ECO:0000313" key="5">
    <source>
        <dbReference type="Proteomes" id="UP000053958"/>
    </source>
</evidence>
<comment type="caution">
    <text evidence="4">The sequence shown here is derived from an EMBL/GenBank/DDBJ whole genome shotgun (WGS) entry which is preliminary data.</text>
</comment>
<dbReference type="InterPro" id="IPR008928">
    <property type="entry name" value="6-hairpin_glycosidase_sf"/>
</dbReference>
<dbReference type="Proteomes" id="UP000053958">
    <property type="component" value="Unassembled WGS sequence"/>
</dbReference>
<dbReference type="GO" id="GO:0005829">
    <property type="term" value="C:cytosol"/>
    <property type="evidence" value="ECO:0007669"/>
    <property type="project" value="TreeGrafter"/>
</dbReference>
<dbReference type="FunFam" id="1.20.1610.10:FF:000002">
    <property type="entry name" value="Alpha-1,2-mannosidase family protein"/>
    <property type="match status" value="1"/>
</dbReference>
<evidence type="ECO:0000313" key="4">
    <source>
        <dbReference type="EMBL" id="KKA19887.1"/>
    </source>
</evidence>
<dbReference type="Pfam" id="PF07971">
    <property type="entry name" value="Glyco_hydro_92"/>
    <property type="match status" value="1"/>
</dbReference>
<keyword evidence="5" id="KW-1185">Reference proteome</keyword>
<dbReference type="FunFam" id="3.30.2080.10:FF:000001">
    <property type="entry name" value="Alpha-1,2-mannosidase subfamily"/>
    <property type="match status" value="1"/>
</dbReference>
<accession>A0A0F4YNP3</accession>
<dbReference type="Gene3D" id="2.70.98.10">
    <property type="match status" value="1"/>
</dbReference>
<dbReference type="FunFam" id="1.20.1050.60:FF:000005">
    <property type="entry name" value="Alpha-1,2-mannosidase family protein"/>
    <property type="match status" value="1"/>
</dbReference>
<evidence type="ECO:0000259" key="2">
    <source>
        <dbReference type="Pfam" id="PF07971"/>
    </source>
</evidence>
<proteinExistence type="predicted"/>
<dbReference type="GO" id="GO:0005634">
    <property type="term" value="C:nucleus"/>
    <property type="evidence" value="ECO:0007669"/>
    <property type="project" value="TreeGrafter"/>
</dbReference>